<protein>
    <recommendedName>
        <fullName evidence="1">Reverse transcriptase Ty1/copia-type domain-containing protein</fullName>
    </recommendedName>
</protein>
<feature type="domain" description="Reverse transcriptase Ty1/copia-type" evidence="1">
    <location>
        <begin position="2"/>
        <end position="196"/>
    </location>
</feature>
<dbReference type="InterPro" id="IPR013103">
    <property type="entry name" value="RVT_2"/>
</dbReference>
<gene>
    <name evidence="2" type="ORF">O181_100509</name>
</gene>
<dbReference type="AlphaFoldDB" id="A0A9Q3PGG8"/>
<evidence type="ECO:0000313" key="2">
    <source>
        <dbReference type="EMBL" id="MBW0560794.1"/>
    </source>
</evidence>
<reference evidence="2" key="1">
    <citation type="submission" date="2021-03" db="EMBL/GenBank/DDBJ databases">
        <title>Draft genome sequence of rust myrtle Austropuccinia psidii MF-1, a brazilian biotype.</title>
        <authorList>
            <person name="Quecine M.C."/>
            <person name="Pachon D.M.R."/>
            <person name="Bonatelli M.L."/>
            <person name="Correr F.H."/>
            <person name="Franceschini L.M."/>
            <person name="Leite T.F."/>
            <person name="Margarido G.R.A."/>
            <person name="Almeida C.A."/>
            <person name="Ferrarezi J.A."/>
            <person name="Labate C.A."/>
        </authorList>
    </citation>
    <scope>NUCLEOTIDE SEQUENCE</scope>
    <source>
        <strain evidence="2">MF-1</strain>
    </source>
</reference>
<evidence type="ECO:0000259" key="1">
    <source>
        <dbReference type="Pfam" id="PF07727"/>
    </source>
</evidence>
<evidence type="ECO:0000313" key="3">
    <source>
        <dbReference type="Proteomes" id="UP000765509"/>
    </source>
</evidence>
<sequence length="200" mass="23038">MKVWNEVPENQANQVLGTRWVYKSKRDHTGNIIQHKAWVVVKGYHQIERLIFDETFSPMSTFASLSSLFAIASANGLEVRTFDVTTAYLHSSIKEDIFVKPPPGLFIPSGAVLKLNKALYGLKQAGRCWWRHLRVILEKLDFQANDKDHNTYTYNRNGERAVLWMQIDDGVITASSKALMIRLRDVLSVRFDYETISKNY</sequence>
<dbReference type="Proteomes" id="UP000765509">
    <property type="component" value="Unassembled WGS sequence"/>
</dbReference>
<dbReference type="EMBL" id="AVOT02070050">
    <property type="protein sequence ID" value="MBW0560794.1"/>
    <property type="molecule type" value="Genomic_DNA"/>
</dbReference>
<proteinExistence type="predicted"/>
<dbReference type="OrthoDB" id="3054497at2759"/>
<accession>A0A9Q3PGG8</accession>
<name>A0A9Q3PGG8_9BASI</name>
<keyword evidence="3" id="KW-1185">Reference proteome</keyword>
<comment type="caution">
    <text evidence="2">The sequence shown here is derived from an EMBL/GenBank/DDBJ whole genome shotgun (WGS) entry which is preliminary data.</text>
</comment>
<organism evidence="2 3">
    <name type="scientific">Austropuccinia psidii MF-1</name>
    <dbReference type="NCBI Taxonomy" id="1389203"/>
    <lineage>
        <taxon>Eukaryota</taxon>
        <taxon>Fungi</taxon>
        <taxon>Dikarya</taxon>
        <taxon>Basidiomycota</taxon>
        <taxon>Pucciniomycotina</taxon>
        <taxon>Pucciniomycetes</taxon>
        <taxon>Pucciniales</taxon>
        <taxon>Sphaerophragmiaceae</taxon>
        <taxon>Austropuccinia</taxon>
    </lineage>
</organism>
<dbReference type="Pfam" id="PF07727">
    <property type="entry name" value="RVT_2"/>
    <property type="match status" value="1"/>
</dbReference>